<feature type="compositionally biased region" description="Basic and acidic residues" evidence="1">
    <location>
        <begin position="969"/>
        <end position="985"/>
    </location>
</feature>
<evidence type="ECO:0000313" key="2">
    <source>
        <dbReference type="EMBL" id="OIW25736.1"/>
    </source>
</evidence>
<feature type="compositionally biased region" description="Polar residues" evidence="1">
    <location>
        <begin position="302"/>
        <end position="311"/>
    </location>
</feature>
<proteinExistence type="predicted"/>
<dbReference type="InParanoid" id="A0A1J7J7H5"/>
<gene>
    <name evidence="2" type="ORF">CONLIGDRAFT_708502</name>
</gene>
<feature type="region of interest" description="Disordered" evidence="1">
    <location>
        <begin position="184"/>
        <end position="214"/>
    </location>
</feature>
<dbReference type="STRING" id="1408157.A0A1J7J7H5"/>
<feature type="region of interest" description="Disordered" evidence="1">
    <location>
        <begin position="534"/>
        <end position="593"/>
    </location>
</feature>
<feature type="compositionally biased region" description="Basic and acidic residues" evidence="1">
    <location>
        <begin position="534"/>
        <end position="551"/>
    </location>
</feature>
<feature type="compositionally biased region" description="Polar residues" evidence="1">
    <location>
        <begin position="902"/>
        <end position="914"/>
    </location>
</feature>
<feature type="compositionally biased region" description="Low complexity" evidence="1">
    <location>
        <begin position="397"/>
        <end position="412"/>
    </location>
</feature>
<sequence length="1001" mass="111710">MDPLSILAGVAGVATAGSTVVSALFTLFKSVRNAPKEMRDIAAEMSILTSLLEHLHETLTEGKHITKRRFLRDVKQVVRNIQATQRDIFAMIHDRSILSRLRWGRQAKRLLSDIEKHKVTINLQVSVLSLAVLQKTNTNTTTNDGARKISENRFRKQAESLVQASHVCLEEDTMDTLEWTQLRSAPFPQPAHERAPSPPVRTGKRYPSPVRQFKDDPFTPIATRNQGAAAPIPAVPAVARTESEAAEPSVRTMPISTPLPHRDADHPPRMFITGADGKTIEANDQSASEPADTRKKLPITVASLSGQPQPSNRRDEDSNFRVTQYDRDFHLEGDAATFLYQLVFAGDNAASASHPSSRPGTEDREPDAKSNIAEATDESNNEVGYDTESSDDGLDFSSISDDVSAHSSAGGTSRRRSGRVKVNIQSNRHPATRRTAPHLPGIAPQPAAVVNRLLLEWTDLTATEIEESKSSSTTGNDSKDERDIQDKLADIARESNLVDSDWYEDSDGHQDRRETERIYRGRVPRVERIQEEIAQEERARERKPPRYEYRGRGPFGDLPHLRNPHYEHSFEDNPLSRRPGPYAEYRPSSPNRSADYGYGYNSFPSRTPLHPFANPFNPPFGHGSFGQGINGPYSANQYMGPNGVPQTGSQTMPPYTAPAGAEAGRGSNTKDERRVKQGYIPFRQPNVLVLSEAFDVDLGAFSQTPRIDALERGFTIERQRNGYEWNAEIFAKKYNIEGKAIITSLSTLTEGQNFGLVYTRGSGRKLTASKDLGETWFMNGEPVFLLFYHSSYQPQFFPAREDDRLSRNQEYLSVGEEWISDEAMEQFGISVKDRKNGRVYLDATVTWSTLRELAELAQTLRAIQQRRKYAETFYQPLETFREKHGSKTIAPSMVAEPLKSPVSPTSSNAQTLVQSDAGDDGSTPEKTTEELVKEDNTKTQKDDNAHKETDSGQTPTPDDASSRLSVSRAVERGDSNAERDSDQEKRRHCIIAGRRIFAAEQ</sequence>
<evidence type="ECO:0008006" key="4">
    <source>
        <dbReference type="Google" id="ProtNLM"/>
    </source>
</evidence>
<dbReference type="Proteomes" id="UP000182658">
    <property type="component" value="Unassembled WGS sequence"/>
</dbReference>
<organism evidence="2 3">
    <name type="scientific">Coniochaeta ligniaria NRRL 30616</name>
    <dbReference type="NCBI Taxonomy" id="1408157"/>
    <lineage>
        <taxon>Eukaryota</taxon>
        <taxon>Fungi</taxon>
        <taxon>Dikarya</taxon>
        <taxon>Ascomycota</taxon>
        <taxon>Pezizomycotina</taxon>
        <taxon>Sordariomycetes</taxon>
        <taxon>Sordariomycetidae</taxon>
        <taxon>Coniochaetales</taxon>
        <taxon>Coniochaetaceae</taxon>
        <taxon>Coniochaeta</taxon>
    </lineage>
</organism>
<feature type="region of interest" description="Disordered" evidence="1">
    <location>
        <begin position="349"/>
        <end position="443"/>
    </location>
</feature>
<accession>A0A1J7J7H5</accession>
<dbReference type="OrthoDB" id="10267115at2759"/>
<dbReference type="AlphaFoldDB" id="A0A1J7J7H5"/>
<dbReference type="EMBL" id="KV875101">
    <property type="protein sequence ID" value="OIW25736.1"/>
    <property type="molecule type" value="Genomic_DNA"/>
</dbReference>
<feature type="region of interest" description="Disordered" evidence="1">
    <location>
        <begin position="300"/>
        <end position="320"/>
    </location>
</feature>
<feature type="region of interest" description="Disordered" evidence="1">
    <location>
        <begin position="897"/>
        <end position="988"/>
    </location>
</feature>
<feature type="compositionally biased region" description="Basic and acidic residues" evidence="1">
    <location>
        <begin position="564"/>
        <end position="575"/>
    </location>
</feature>
<reference evidence="2 3" key="1">
    <citation type="submission" date="2016-10" db="EMBL/GenBank/DDBJ databases">
        <title>Draft genome sequence of Coniochaeta ligniaria NRRL30616, a lignocellulolytic fungus for bioabatement of inhibitors in plant biomass hydrolysates.</title>
        <authorList>
            <consortium name="DOE Joint Genome Institute"/>
            <person name="Jimenez D.J."/>
            <person name="Hector R.E."/>
            <person name="Riley R."/>
            <person name="Sun H."/>
            <person name="Grigoriev I.V."/>
            <person name="Van Elsas J.D."/>
            <person name="Nichols N.N."/>
        </authorList>
    </citation>
    <scope>NUCLEOTIDE SEQUENCE [LARGE SCALE GENOMIC DNA]</scope>
    <source>
        <strain evidence="2 3">NRRL 30616</strain>
    </source>
</reference>
<name>A0A1J7J7H5_9PEZI</name>
<feature type="compositionally biased region" description="Basic and acidic residues" evidence="1">
    <location>
        <begin position="926"/>
        <end position="950"/>
    </location>
</feature>
<feature type="region of interest" description="Disordered" evidence="1">
    <location>
        <begin position="242"/>
        <end position="274"/>
    </location>
</feature>
<evidence type="ECO:0000256" key="1">
    <source>
        <dbReference type="SAM" id="MobiDB-lite"/>
    </source>
</evidence>
<feature type="compositionally biased region" description="Polar residues" evidence="1">
    <location>
        <begin position="350"/>
        <end position="359"/>
    </location>
</feature>
<protein>
    <recommendedName>
        <fullName evidence="4">Fungal N-terminal domain-containing protein</fullName>
    </recommendedName>
</protein>
<evidence type="ECO:0000313" key="3">
    <source>
        <dbReference type="Proteomes" id="UP000182658"/>
    </source>
</evidence>
<keyword evidence="3" id="KW-1185">Reference proteome</keyword>